<dbReference type="InterPro" id="IPR036250">
    <property type="entry name" value="AcylCo_DH-like_C"/>
</dbReference>
<evidence type="ECO:0000256" key="1">
    <source>
        <dbReference type="ARBA" id="ARBA00001974"/>
    </source>
</evidence>
<comment type="caution">
    <text evidence="8">The sequence shown here is derived from an EMBL/GenBank/DDBJ whole genome shotgun (WGS) entry which is preliminary data.</text>
</comment>
<evidence type="ECO:0000313" key="9">
    <source>
        <dbReference type="Proteomes" id="UP000031057"/>
    </source>
</evidence>
<keyword evidence="9" id="KW-1185">Reference proteome</keyword>
<accession>A0A0B1ZI53</accession>
<dbReference type="Pfam" id="PF00441">
    <property type="entry name" value="Acyl-CoA_dh_1"/>
    <property type="match status" value="1"/>
</dbReference>
<evidence type="ECO:0000256" key="5">
    <source>
        <dbReference type="ARBA" id="ARBA00023002"/>
    </source>
</evidence>
<comment type="similarity">
    <text evidence="2">Belongs to the acyl-CoA dehydrogenase family.</text>
</comment>
<dbReference type="InterPro" id="IPR013786">
    <property type="entry name" value="AcylCoA_DH/ox_N"/>
</dbReference>
<sequence length="371" mass="38815">MSEDTLEEDLMALSEGIDSALAEMCEARIVHTYFDGGNELDETLWQCAAELGWLGIGLPEEYDGLGLGAPGLDLLFRALGSFMAPGAFIPTLSAAQWLAESAAPEVCQTLLPEVVAGACTFAVPLVPGTAPLQLEGSGLSGRPPLMLGSRSATTAIVAIEQAGKPGYAIVPLAAATASFTPTEIWDSTRMAGKYEFSGASPLAVVDDADGAATACLRRWLALATAADCVGGARAITFKTVDYLKERSQFGRSLASLQALKHRIAGLLTRVIQDEALLDQAVASLAGSEPSADMWMNMAKASAGDMFAAVAEDCVQLHGGVGFTWEFDCHIYLKRALFNREIAASSSVLRDLAASQFALSARSGASTAELAL</sequence>
<dbReference type="Gene3D" id="1.10.540.10">
    <property type="entry name" value="Acyl-CoA dehydrogenase/oxidase, N-terminal domain"/>
    <property type="match status" value="1"/>
</dbReference>
<dbReference type="InterPro" id="IPR009075">
    <property type="entry name" value="AcylCo_DH/oxidase_C"/>
</dbReference>
<dbReference type="InterPro" id="IPR009100">
    <property type="entry name" value="AcylCoA_DH/oxidase_NM_dom_sf"/>
</dbReference>
<evidence type="ECO:0000259" key="7">
    <source>
        <dbReference type="Pfam" id="PF02771"/>
    </source>
</evidence>
<keyword evidence="3" id="KW-0285">Flavoprotein</keyword>
<evidence type="ECO:0008006" key="10">
    <source>
        <dbReference type="Google" id="ProtNLM"/>
    </source>
</evidence>
<evidence type="ECO:0000259" key="6">
    <source>
        <dbReference type="Pfam" id="PF00441"/>
    </source>
</evidence>
<dbReference type="SUPFAM" id="SSF56645">
    <property type="entry name" value="Acyl-CoA dehydrogenase NM domain-like"/>
    <property type="match status" value="1"/>
</dbReference>
<dbReference type="PANTHER" id="PTHR43884">
    <property type="entry name" value="ACYL-COA DEHYDROGENASE"/>
    <property type="match status" value="1"/>
</dbReference>
<dbReference type="STRING" id="1348853.LK12_23030"/>
<keyword evidence="4" id="KW-0274">FAD</keyword>
<reference evidence="8 9" key="1">
    <citation type="submission" date="2014-10" db="EMBL/GenBank/DDBJ databases">
        <title>Genome sequence of Novosphingobium malaysiense MUSC 273(T).</title>
        <authorList>
            <person name="Lee L.-H."/>
        </authorList>
    </citation>
    <scope>NUCLEOTIDE SEQUENCE [LARGE SCALE GENOMIC DNA]</scope>
    <source>
        <strain evidence="8 9">MUSC 273</strain>
    </source>
</reference>
<evidence type="ECO:0000313" key="8">
    <source>
        <dbReference type="EMBL" id="KHK88968.1"/>
    </source>
</evidence>
<name>A0A0B1ZI53_9SPHN</name>
<dbReference type="OrthoDB" id="7328575at2"/>
<dbReference type="GO" id="GO:0050660">
    <property type="term" value="F:flavin adenine dinucleotide binding"/>
    <property type="evidence" value="ECO:0007669"/>
    <property type="project" value="InterPro"/>
</dbReference>
<proteinExistence type="inferred from homology"/>
<feature type="domain" description="Acyl-CoA dehydrogenase/oxidase N-terminal" evidence="7">
    <location>
        <begin position="21"/>
        <end position="117"/>
    </location>
</feature>
<dbReference type="InterPro" id="IPR037069">
    <property type="entry name" value="AcylCoA_DH/ox_N_sf"/>
</dbReference>
<keyword evidence="5" id="KW-0560">Oxidoreductase</keyword>
<evidence type="ECO:0000256" key="2">
    <source>
        <dbReference type="ARBA" id="ARBA00009347"/>
    </source>
</evidence>
<organism evidence="8 9">
    <name type="scientific">Novosphingobium malaysiense</name>
    <dbReference type="NCBI Taxonomy" id="1348853"/>
    <lineage>
        <taxon>Bacteria</taxon>
        <taxon>Pseudomonadati</taxon>
        <taxon>Pseudomonadota</taxon>
        <taxon>Alphaproteobacteria</taxon>
        <taxon>Sphingomonadales</taxon>
        <taxon>Sphingomonadaceae</taxon>
        <taxon>Novosphingobium</taxon>
    </lineage>
</organism>
<gene>
    <name evidence="8" type="ORF">LK12_23030</name>
</gene>
<dbReference type="Pfam" id="PF02771">
    <property type="entry name" value="Acyl-CoA_dh_N"/>
    <property type="match status" value="1"/>
</dbReference>
<dbReference type="GO" id="GO:0003995">
    <property type="term" value="F:acyl-CoA dehydrogenase activity"/>
    <property type="evidence" value="ECO:0007669"/>
    <property type="project" value="TreeGrafter"/>
</dbReference>
<comment type="cofactor">
    <cofactor evidence="1">
        <name>FAD</name>
        <dbReference type="ChEBI" id="CHEBI:57692"/>
    </cofactor>
</comment>
<feature type="domain" description="Acyl-CoA dehydrogenase/oxidase C-terminal" evidence="6">
    <location>
        <begin position="222"/>
        <end position="353"/>
    </location>
</feature>
<evidence type="ECO:0000256" key="4">
    <source>
        <dbReference type="ARBA" id="ARBA00022827"/>
    </source>
</evidence>
<dbReference type="PANTHER" id="PTHR43884:SF20">
    <property type="entry name" value="ACYL-COA DEHYDROGENASE FADE28"/>
    <property type="match status" value="1"/>
</dbReference>
<protein>
    <recommendedName>
        <fullName evidence="10">Acyl-CoA dehydrogenase</fullName>
    </recommendedName>
</protein>
<evidence type="ECO:0000256" key="3">
    <source>
        <dbReference type="ARBA" id="ARBA00022630"/>
    </source>
</evidence>
<dbReference type="Gene3D" id="1.20.140.10">
    <property type="entry name" value="Butyryl-CoA Dehydrogenase, subunit A, domain 3"/>
    <property type="match status" value="1"/>
</dbReference>
<dbReference type="EMBL" id="JTDI01000011">
    <property type="protein sequence ID" value="KHK88968.1"/>
    <property type="molecule type" value="Genomic_DNA"/>
</dbReference>
<dbReference type="RefSeq" id="WP_039290409.1">
    <property type="nucleotide sequence ID" value="NZ_JTDI01000011.1"/>
</dbReference>
<dbReference type="SUPFAM" id="SSF47203">
    <property type="entry name" value="Acyl-CoA dehydrogenase C-terminal domain-like"/>
    <property type="match status" value="1"/>
</dbReference>
<dbReference type="AlphaFoldDB" id="A0A0B1ZI53"/>
<dbReference type="Proteomes" id="UP000031057">
    <property type="component" value="Unassembled WGS sequence"/>
</dbReference>